<evidence type="ECO:0000313" key="3">
    <source>
        <dbReference type="Proteomes" id="UP001610334"/>
    </source>
</evidence>
<dbReference type="Proteomes" id="UP001610334">
    <property type="component" value="Unassembled WGS sequence"/>
</dbReference>
<proteinExistence type="predicted"/>
<evidence type="ECO:0000256" key="1">
    <source>
        <dbReference type="SAM" id="MobiDB-lite"/>
    </source>
</evidence>
<feature type="region of interest" description="Disordered" evidence="1">
    <location>
        <begin position="26"/>
        <end position="47"/>
    </location>
</feature>
<protein>
    <submittedName>
        <fullName evidence="2">Uncharacterized protein</fullName>
    </submittedName>
</protein>
<organism evidence="2 3">
    <name type="scientific">Aspergillus granulosus</name>
    <dbReference type="NCBI Taxonomy" id="176169"/>
    <lineage>
        <taxon>Eukaryota</taxon>
        <taxon>Fungi</taxon>
        <taxon>Dikarya</taxon>
        <taxon>Ascomycota</taxon>
        <taxon>Pezizomycotina</taxon>
        <taxon>Eurotiomycetes</taxon>
        <taxon>Eurotiomycetidae</taxon>
        <taxon>Eurotiales</taxon>
        <taxon>Aspergillaceae</taxon>
        <taxon>Aspergillus</taxon>
        <taxon>Aspergillus subgen. Nidulantes</taxon>
    </lineage>
</organism>
<feature type="compositionally biased region" description="Polar residues" evidence="1">
    <location>
        <begin position="38"/>
        <end position="47"/>
    </location>
</feature>
<accession>A0ABR4GYF8</accession>
<name>A0ABR4GYF8_9EURO</name>
<sequence>MASYEDIPLESFEVLEGVAPAGQSLHDQNAESADETHNTSSPVNSSPGSEGIDFLLYTASSLAVSSPNQDYCYHSTVSRQWRIDEYETCDSCGNRPHFRWFYLCTEDTSGYSDSVGPDGSFLSPWITDAILAGEYSDAQRGILLKQKLGVIEMCERERRQAQARPSFGHEDRTVHSSRCLNRSIPPIHPRPARCRYRVCHHCDRRLQERAWLSINAVCNDPNIEPPSTWDLWATPVSDATIVSNLGLRRSAPPQSQFSQYVYRGVQCRRGQDVSENYSVDYDPSSDFSGLMRRLSTIEEISEEMEVIIEMG</sequence>
<comment type="caution">
    <text evidence="2">The sequence shown here is derived from an EMBL/GenBank/DDBJ whole genome shotgun (WGS) entry which is preliminary data.</text>
</comment>
<dbReference type="EMBL" id="JBFXLT010000117">
    <property type="protein sequence ID" value="KAL2808237.1"/>
    <property type="molecule type" value="Genomic_DNA"/>
</dbReference>
<evidence type="ECO:0000313" key="2">
    <source>
        <dbReference type="EMBL" id="KAL2808237.1"/>
    </source>
</evidence>
<reference evidence="2 3" key="1">
    <citation type="submission" date="2024-07" db="EMBL/GenBank/DDBJ databases">
        <title>Section-level genome sequencing and comparative genomics of Aspergillus sections Usti and Cavernicolus.</title>
        <authorList>
            <consortium name="Lawrence Berkeley National Laboratory"/>
            <person name="Nybo J.L."/>
            <person name="Vesth T.C."/>
            <person name="Theobald S."/>
            <person name="Frisvad J.C."/>
            <person name="Larsen T.O."/>
            <person name="Kjaerboelling I."/>
            <person name="Rothschild-Mancinelli K."/>
            <person name="Lyhne E.K."/>
            <person name="Kogle M.E."/>
            <person name="Barry K."/>
            <person name="Clum A."/>
            <person name="Na H."/>
            <person name="Ledsgaard L."/>
            <person name="Lin J."/>
            <person name="Lipzen A."/>
            <person name="Kuo A."/>
            <person name="Riley R."/>
            <person name="Mondo S."/>
            <person name="Labutti K."/>
            <person name="Haridas S."/>
            <person name="Pangalinan J."/>
            <person name="Salamov A.A."/>
            <person name="Simmons B.A."/>
            <person name="Magnuson J.K."/>
            <person name="Chen J."/>
            <person name="Drula E."/>
            <person name="Henrissat B."/>
            <person name="Wiebenga A."/>
            <person name="Lubbers R.J."/>
            <person name="Gomes A.C."/>
            <person name="Makela M.R."/>
            <person name="Stajich J."/>
            <person name="Grigoriev I.V."/>
            <person name="Mortensen U.H."/>
            <person name="De Vries R.P."/>
            <person name="Baker S.E."/>
            <person name="Andersen M.R."/>
        </authorList>
    </citation>
    <scope>NUCLEOTIDE SEQUENCE [LARGE SCALE GENOMIC DNA]</scope>
    <source>
        <strain evidence="2 3">CBS 588.65</strain>
    </source>
</reference>
<keyword evidence="3" id="KW-1185">Reference proteome</keyword>
<gene>
    <name evidence="2" type="ORF">BJX63DRAFT_409797</name>
</gene>